<evidence type="ECO:0000313" key="1">
    <source>
        <dbReference type="EMBL" id="CAA7021572.1"/>
    </source>
</evidence>
<dbReference type="AlphaFoldDB" id="A0A6D2I3J9"/>
<keyword evidence="2" id="KW-1185">Reference proteome</keyword>
<evidence type="ECO:0000313" key="2">
    <source>
        <dbReference type="Proteomes" id="UP000467841"/>
    </source>
</evidence>
<comment type="caution">
    <text evidence="1">The sequence shown here is derived from an EMBL/GenBank/DDBJ whole genome shotgun (WGS) entry which is preliminary data.</text>
</comment>
<sequence length="113" mass="12369">MEALKFLKDSVARFRSMEITNVAFTLSLDRASLKGFEGDDSIDQGEIGMDETIGKTNENPLNLCLDAHISSDKGSDRFWACVEVQDKFLECAKAANAISDVDQFSANGSISVR</sequence>
<gene>
    <name evidence="1" type="ORF">MERR_LOCUS8807</name>
</gene>
<dbReference type="Proteomes" id="UP000467841">
    <property type="component" value="Unassembled WGS sequence"/>
</dbReference>
<name>A0A6D2I3J9_9BRAS</name>
<proteinExistence type="predicted"/>
<dbReference type="EMBL" id="CACVBM020000632">
    <property type="protein sequence ID" value="CAA7021572.1"/>
    <property type="molecule type" value="Genomic_DNA"/>
</dbReference>
<organism evidence="1 2">
    <name type="scientific">Microthlaspi erraticum</name>
    <dbReference type="NCBI Taxonomy" id="1685480"/>
    <lineage>
        <taxon>Eukaryota</taxon>
        <taxon>Viridiplantae</taxon>
        <taxon>Streptophyta</taxon>
        <taxon>Embryophyta</taxon>
        <taxon>Tracheophyta</taxon>
        <taxon>Spermatophyta</taxon>
        <taxon>Magnoliopsida</taxon>
        <taxon>eudicotyledons</taxon>
        <taxon>Gunneridae</taxon>
        <taxon>Pentapetalae</taxon>
        <taxon>rosids</taxon>
        <taxon>malvids</taxon>
        <taxon>Brassicales</taxon>
        <taxon>Brassicaceae</taxon>
        <taxon>Coluteocarpeae</taxon>
        <taxon>Microthlaspi</taxon>
    </lineage>
</organism>
<protein>
    <submittedName>
        <fullName evidence="1">Uncharacterized protein</fullName>
    </submittedName>
</protein>
<reference evidence="1" key="1">
    <citation type="submission" date="2020-01" db="EMBL/GenBank/DDBJ databases">
        <authorList>
            <person name="Mishra B."/>
        </authorList>
    </citation>
    <scope>NUCLEOTIDE SEQUENCE [LARGE SCALE GENOMIC DNA]</scope>
</reference>
<accession>A0A6D2I3J9</accession>